<sequence>MNTRQPLKLAFSIPKMRKVRHIHFIGIGGSGMGGIAEVLIYQGYKISGSDLLPNIITKRLSSLGATIYFNHCQNNITGSNVVVVSSAIPTNNPEISAAHKACIPVINRTIMLAELMRFRYGIAVAGTHGKTTTTAMISDIYIEGGMDPTFINGGLVKSTGSHARLGHSQYLIVEADESDASLIHLKPVIAIITNIEAEHMDTYQGDFENLKKIFINFLQNLPFYGKAILCLDDTVIRDLIPKIHCSVTTYGFNKDADVRIKNYISCGRQGHFTIARSGMPAMRVILNEPGHHNALNAAAAIAVATEDNIDDNTILNVLRNFQGTARRFEYLGEFLPKKNNGKISTAMLFHDYGHHPTEIDVTIKAVRNGWPEKNLIMIFQPHRYTRTRDFYMKFAKVLSEVDSLLMLDIDPIGEPPITGINSYSLCCTIRAYDKVNPILACDYQMVLDNLLSQLTGNDLILVQGAGNIGILADTLAKLKLQL</sequence>
<dbReference type="Pfam" id="PF08245">
    <property type="entry name" value="Mur_ligase_M"/>
    <property type="match status" value="1"/>
</dbReference>
<dbReference type="Pfam" id="PF02875">
    <property type="entry name" value="Mur_ligase_C"/>
    <property type="match status" value="1"/>
</dbReference>
<keyword evidence="12 14" id="KW-0961">Cell wall biogenesis/degradation</keyword>
<evidence type="ECO:0000256" key="6">
    <source>
        <dbReference type="ARBA" id="ARBA00022618"/>
    </source>
</evidence>
<evidence type="ECO:0000256" key="5">
    <source>
        <dbReference type="ARBA" id="ARBA00022598"/>
    </source>
</evidence>
<evidence type="ECO:0000256" key="14">
    <source>
        <dbReference type="HAMAP-Rule" id="MF_00046"/>
    </source>
</evidence>
<dbReference type="FunFam" id="3.40.1190.10:FF:000001">
    <property type="entry name" value="UDP-N-acetylmuramate--L-alanine ligase"/>
    <property type="match status" value="1"/>
</dbReference>
<keyword evidence="9 14" id="KW-0133">Cell shape</keyword>
<dbReference type="RefSeq" id="WP_157992052.1">
    <property type="nucleotide sequence ID" value="NZ_LR217698.1"/>
</dbReference>
<evidence type="ECO:0000256" key="7">
    <source>
        <dbReference type="ARBA" id="ARBA00022741"/>
    </source>
</evidence>
<dbReference type="NCBIfam" id="TIGR01082">
    <property type="entry name" value="murC"/>
    <property type="match status" value="1"/>
</dbReference>
<evidence type="ECO:0000256" key="11">
    <source>
        <dbReference type="ARBA" id="ARBA00023306"/>
    </source>
</evidence>
<dbReference type="PANTHER" id="PTHR43445">
    <property type="entry name" value="UDP-N-ACETYLMURAMATE--L-ALANINE LIGASE-RELATED"/>
    <property type="match status" value="1"/>
</dbReference>
<keyword evidence="15" id="KW-0812">Transmembrane</keyword>
<dbReference type="Proteomes" id="UP000294364">
    <property type="component" value="Chromosome"/>
</dbReference>
<dbReference type="AlphaFoldDB" id="A0A451CZX8"/>
<dbReference type="InterPro" id="IPR013221">
    <property type="entry name" value="Mur_ligase_cen"/>
</dbReference>
<dbReference type="Gene3D" id="3.90.190.20">
    <property type="entry name" value="Mur ligase, C-terminal domain"/>
    <property type="match status" value="1"/>
</dbReference>
<evidence type="ECO:0000256" key="9">
    <source>
        <dbReference type="ARBA" id="ARBA00022960"/>
    </source>
</evidence>
<reference evidence="19 20" key="1">
    <citation type="submission" date="2019-02" db="EMBL/GenBank/DDBJ databases">
        <authorList>
            <person name="Manzano-Marin A."/>
            <person name="Manzano-Marin A."/>
        </authorList>
    </citation>
    <scope>NUCLEOTIDE SEQUENCE [LARGE SCALE GENOMIC DNA]</scope>
    <source>
        <strain evidence="19 20">ErCicurtihirsuta</strain>
    </source>
</reference>
<organism evidence="19 20">
    <name type="scientific">Candidatus Erwinia haradaeae</name>
    <dbReference type="NCBI Taxonomy" id="1922217"/>
    <lineage>
        <taxon>Bacteria</taxon>
        <taxon>Pseudomonadati</taxon>
        <taxon>Pseudomonadota</taxon>
        <taxon>Gammaproteobacteria</taxon>
        <taxon>Enterobacterales</taxon>
        <taxon>Erwiniaceae</taxon>
        <taxon>Erwinia</taxon>
    </lineage>
</organism>
<dbReference type="InterPro" id="IPR000713">
    <property type="entry name" value="Mur_ligase_N"/>
</dbReference>
<dbReference type="EC" id="6.3.2.8" evidence="3 14"/>
<comment type="subcellular location">
    <subcellularLocation>
        <location evidence="1 14">Cytoplasm</location>
    </subcellularLocation>
</comment>
<dbReference type="EMBL" id="LR217698">
    <property type="protein sequence ID" value="VFP78747.1"/>
    <property type="molecule type" value="Genomic_DNA"/>
</dbReference>
<evidence type="ECO:0000259" key="16">
    <source>
        <dbReference type="Pfam" id="PF01225"/>
    </source>
</evidence>
<dbReference type="Pfam" id="PF01225">
    <property type="entry name" value="Mur_ligase"/>
    <property type="match status" value="1"/>
</dbReference>
<dbReference type="PANTHER" id="PTHR43445:SF3">
    <property type="entry name" value="UDP-N-ACETYLMURAMATE--L-ALANINE LIGASE"/>
    <property type="match status" value="1"/>
</dbReference>
<keyword evidence="11 14" id="KW-0131">Cell cycle</keyword>
<dbReference type="GO" id="GO:0009252">
    <property type="term" value="P:peptidoglycan biosynthetic process"/>
    <property type="evidence" value="ECO:0007669"/>
    <property type="project" value="UniProtKB-UniRule"/>
</dbReference>
<feature type="binding site" evidence="14">
    <location>
        <begin position="126"/>
        <end position="132"/>
    </location>
    <ligand>
        <name>ATP</name>
        <dbReference type="ChEBI" id="CHEBI:30616"/>
    </ligand>
</feature>
<evidence type="ECO:0000313" key="19">
    <source>
        <dbReference type="EMBL" id="VFP78747.1"/>
    </source>
</evidence>
<evidence type="ECO:0000256" key="12">
    <source>
        <dbReference type="ARBA" id="ARBA00023316"/>
    </source>
</evidence>
<dbReference type="Gene3D" id="3.40.50.720">
    <property type="entry name" value="NAD(P)-binding Rossmann-like Domain"/>
    <property type="match status" value="1"/>
</dbReference>
<dbReference type="SUPFAM" id="SSF53623">
    <property type="entry name" value="MurD-like peptide ligases, catalytic domain"/>
    <property type="match status" value="1"/>
</dbReference>
<name>A0A451CZX8_9GAMM</name>
<evidence type="ECO:0000256" key="1">
    <source>
        <dbReference type="ARBA" id="ARBA00004496"/>
    </source>
</evidence>
<feature type="transmembrane region" description="Helical" evidence="15">
    <location>
        <begin position="21"/>
        <end position="44"/>
    </location>
</feature>
<dbReference type="GO" id="GO:0005737">
    <property type="term" value="C:cytoplasm"/>
    <property type="evidence" value="ECO:0007669"/>
    <property type="project" value="UniProtKB-SubCell"/>
</dbReference>
<feature type="domain" description="Mur ligase central" evidence="18">
    <location>
        <begin position="124"/>
        <end position="304"/>
    </location>
</feature>
<gene>
    <name evidence="14 19" type="primary">murC</name>
    <name evidence="19" type="ORF">ERCICURT3053_380</name>
</gene>
<dbReference type="Gene3D" id="3.40.1190.10">
    <property type="entry name" value="Mur-like, catalytic domain"/>
    <property type="match status" value="1"/>
</dbReference>
<dbReference type="InterPro" id="IPR050061">
    <property type="entry name" value="MurCDEF_pg_biosynth"/>
</dbReference>
<keyword evidence="10 14" id="KW-0573">Peptidoglycan synthesis</keyword>
<dbReference type="OrthoDB" id="9804126at2"/>
<accession>A0A451CZX8</accession>
<keyword evidence="4 14" id="KW-0963">Cytoplasm</keyword>
<evidence type="ECO:0000256" key="2">
    <source>
        <dbReference type="ARBA" id="ARBA00004752"/>
    </source>
</evidence>
<comment type="pathway">
    <text evidence="2 14">Cell wall biogenesis; peptidoglycan biosynthesis.</text>
</comment>
<evidence type="ECO:0000256" key="10">
    <source>
        <dbReference type="ARBA" id="ARBA00022984"/>
    </source>
</evidence>
<evidence type="ECO:0000256" key="8">
    <source>
        <dbReference type="ARBA" id="ARBA00022840"/>
    </source>
</evidence>
<dbReference type="GO" id="GO:0051301">
    <property type="term" value="P:cell division"/>
    <property type="evidence" value="ECO:0007669"/>
    <property type="project" value="UniProtKB-KW"/>
</dbReference>
<keyword evidence="5 14" id="KW-0436">Ligase</keyword>
<evidence type="ECO:0000256" key="15">
    <source>
        <dbReference type="SAM" id="Phobius"/>
    </source>
</evidence>
<evidence type="ECO:0000256" key="3">
    <source>
        <dbReference type="ARBA" id="ARBA00012211"/>
    </source>
</evidence>
<dbReference type="GO" id="GO:0071555">
    <property type="term" value="P:cell wall organization"/>
    <property type="evidence" value="ECO:0007669"/>
    <property type="project" value="UniProtKB-KW"/>
</dbReference>
<feature type="domain" description="Mur ligase N-terminal catalytic" evidence="16">
    <location>
        <begin position="21"/>
        <end position="120"/>
    </location>
</feature>
<dbReference type="InterPro" id="IPR036565">
    <property type="entry name" value="Mur-like_cat_sf"/>
</dbReference>
<dbReference type="GO" id="GO:0005524">
    <property type="term" value="F:ATP binding"/>
    <property type="evidence" value="ECO:0007669"/>
    <property type="project" value="UniProtKB-UniRule"/>
</dbReference>
<keyword evidence="15" id="KW-0472">Membrane</keyword>
<dbReference type="UniPathway" id="UPA00219"/>
<comment type="function">
    <text evidence="14">Cell wall formation.</text>
</comment>
<comment type="similarity">
    <text evidence="14">Belongs to the MurCDEF family.</text>
</comment>
<keyword evidence="15" id="KW-1133">Transmembrane helix</keyword>
<dbReference type="InterPro" id="IPR004101">
    <property type="entry name" value="Mur_ligase_C"/>
</dbReference>
<dbReference type="GO" id="GO:0008360">
    <property type="term" value="P:regulation of cell shape"/>
    <property type="evidence" value="ECO:0007669"/>
    <property type="project" value="UniProtKB-KW"/>
</dbReference>
<dbReference type="InterPro" id="IPR005758">
    <property type="entry name" value="UDP-N-AcMur_Ala_ligase_MurC"/>
</dbReference>
<evidence type="ECO:0000256" key="13">
    <source>
        <dbReference type="ARBA" id="ARBA00047833"/>
    </source>
</evidence>
<evidence type="ECO:0000313" key="20">
    <source>
        <dbReference type="Proteomes" id="UP000294364"/>
    </source>
</evidence>
<dbReference type="GO" id="GO:0008763">
    <property type="term" value="F:UDP-N-acetylmuramate-L-alanine ligase activity"/>
    <property type="evidence" value="ECO:0007669"/>
    <property type="project" value="UniProtKB-UniRule"/>
</dbReference>
<keyword evidence="6 14" id="KW-0132">Cell division</keyword>
<proteinExistence type="inferred from homology"/>
<dbReference type="SUPFAM" id="SSF51984">
    <property type="entry name" value="MurCD N-terminal domain"/>
    <property type="match status" value="1"/>
</dbReference>
<dbReference type="SUPFAM" id="SSF53244">
    <property type="entry name" value="MurD-like peptide ligases, peptide-binding domain"/>
    <property type="match status" value="1"/>
</dbReference>
<keyword evidence="8 14" id="KW-0067">ATP-binding</keyword>
<feature type="domain" description="Mur ligase C-terminal" evidence="17">
    <location>
        <begin position="346"/>
        <end position="466"/>
    </location>
</feature>
<evidence type="ECO:0000259" key="17">
    <source>
        <dbReference type="Pfam" id="PF02875"/>
    </source>
</evidence>
<keyword evidence="7 14" id="KW-0547">Nucleotide-binding</keyword>
<dbReference type="HAMAP" id="MF_00046">
    <property type="entry name" value="MurC"/>
    <property type="match status" value="1"/>
</dbReference>
<evidence type="ECO:0000259" key="18">
    <source>
        <dbReference type="Pfam" id="PF08245"/>
    </source>
</evidence>
<comment type="catalytic activity">
    <reaction evidence="13 14">
        <text>UDP-N-acetyl-alpha-D-muramate + L-alanine + ATP = UDP-N-acetyl-alpha-D-muramoyl-L-alanine + ADP + phosphate + H(+)</text>
        <dbReference type="Rhea" id="RHEA:23372"/>
        <dbReference type="ChEBI" id="CHEBI:15378"/>
        <dbReference type="ChEBI" id="CHEBI:30616"/>
        <dbReference type="ChEBI" id="CHEBI:43474"/>
        <dbReference type="ChEBI" id="CHEBI:57972"/>
        <dbReference type="ChEBI" id="CHEBI:70757"/>
        <dbReference type="ChEBI" id="CHEBI:83898"/>
        <dbReference type="ChEBI" id="CHEBI:456216"/>
        <dbReference type="EC" id="6.3.2.8"/>
    </reaction>
</comment>
<evidence type="ECO:0000256" key="4">
    <source>
        <dbReference type="ARBA" id="ARBA00022490"/>
    </source>
</evidence>
<dbReference type="InterPro" id="IPR036615">
    <property type="entry name" value="Mur_ligase_C_dom_sf"/>
</dbReference>
<protein>
    <recommendedName>
        <fullName evidence="3 14">UDP-N-acetylmuramate--L-alanine ligase</fullName>
        <ecNumber evidence="3 14">6.3.2.8</ecNumber>
    </recommendedName>
    <alternativeName>
        <fullName evidence="14">UDP-N-acetylmuramoyl-L-alanine synthetase</fullName>
    </alternativeName>
</protein>